<evidence type="ECO:0000256" key="1">
    <source>
        <dbReference type="ARBA" id="ARBA00006594"/>
    </source>
</evidence>
<evidence type="ECO:0000256" key="2">
    <source>
        <dbReference type="ARBA" id="ARBA00011900"/>
    </source>
</evidence>
<gene>
    <name evidence="7" type="ORF">H1164_18070</name>
</gene>
<dbReference type="Proteomes" id="UP000530514">
    <property type="component" value="Unassembled WGS sequence"/>
</dbReference>
<keyword evidence="8" id="KW-1185">Reference proteome</keyword>
<dbReference type="GO" id="GO:0043565">
    <property type="term" value="F:sequence-specific DNA binding"/>
    <property type="evidence" value="ECO:0007669"/>
    <property type="project" value="TreeGrafter"/>
</dbReference>
<dbReference type="Gene3D" id="1.10.1020.10">
    <property type="entry name" value="Adenine-specific Methyltransferase, Domain 2"/>
    <property type="match status" value="1"/>
</dbReference>
<keyword evidence="3 7" id="KW-0489">Methyltransferase</keyword>
<sequence>MIYSFFIILRDNPEGLCKRIRDIGLPTVELWQKLRKEVPKTTLDKAFSLLFFNRTNYSGIYKANPIGGMGQKSRYTIDCRWNADLLCERIMDCSRKLKDVKITCYDYEELLLSPGEDVLIFLDL</sequence>
<dbReference type="EMBL" id="JACEIP010000071">
    <property type="protein sequence ID" value="MBA4544717.1"/>
    <property type="molecule type" value="Genomic_DNA"/>
</dbReference>
<comment type="caution">
    <text evidence="7">The sequence shown here is derived from an EMBL/GenBank/DDBJ whole genome shotgun (WGS) entry which is preliminary data.</text>
</comment>
<reference evidence="7 8" key="1">
    <citation type="submission" date="2020-07" db="EMBL/GenBank/DDBJ databases">
        <authorList>
            <person name="Feng H."/>
        </authorList>
    </citation>
    <scope>NUCLEOTIDE SEQUENCE [LARGE SCALE GENOMIC DNA]</scope>
    <source>
        <strain evidence="8">s-11</strain>
    </source>
</reference>
<comment type="similarity">
    <text evidence="1">Belongs to the N(4)/N(6)-methyltransferase family.</text>
</comment>
<dbReference type="InterPro" id="IPR023095">
    <property type="entry name" value="Ade_MeTrfase_dom_2"/>
</dbReference>
<dbReference type="InterPro" id="IPR029063">
    <property type="entry name" value="SAM-dependent_MTases_sf"/>
</dbReference>
<organism evidence="7 8">
    <name type="scientific">Thermoactinomyces daqus</name>
    <dbReference type="NCBI Taxonomy" id="1329516"/>
    <lineage>
        <taxon>Bacteria</taxon>
        <taxon>Bacillati</taxon>
        <taxon>Bacillota</taxon>
        <taxon>Bacilli</taxon>
        <taxon>Bacillales</taxon>
        <taxon>Thermoactinomycetaceae</taxon>
        <taxon>Thermoactinomyces</taxon>
    </lineage>
</organism>
<dbReference type="GO" id="GO:1904047">
    <property type="term" value="F:S-adenosyl-L-methionine binding"/>
    <property type="evidence" value="ECO:0007669"/>
    <property type="project" value="TreeGrafter"/>
</dbReference>
<dbReference type="GO" id="GO:0006298">
    <property type="term" value="P:mismatch repair"/>
    <property type="evidence" value="ECO:0007669"/>
    <property type="project" value="TreeGrafter"/>
</dbReference>
<evidence type="ECO:0000313" key="8">
    <source>
        <dbReference type="Proteomes" id="UP000530514"/>
    </source>
</evidence>
<evidence type="ECO:0000256" key="6">
    <source>
        <dbReference type="ARBA" id="ARBA00047942"/>
    </source>
</evidence>
<keyword evidence="4" id="KW-0808">Transferase</keyword>
<dbReference type="OrthoDB" id="9805629at2"/>
<evidence type="ECO:0000256" key="4">
    <source>
        <dbReference type="ARBA" id="ARBA00022679"/>
    </source>
</evidence>
<dbReference type="PANTHER" id="PTHR30481">
    <property type="entry name" value="DNA ADENINE METHYLASE"/>
    <property type="match status" value="1"/>
</dbReference>
<dbReference type="GO" id="GO:0032259">
    <property type="term" value="P:methylation"/>
    <property type="evidence" value="ECO:0007669"/>
    <property type="project" value="UniProtKB-KW"/>
</dbReference>
<dbReference type="Pfam" id="PF02086">
    <property type="entry name" value="MethyltransfD12"/>
    <property type="match status" value="1"/>
</dbReference>
<name>A0A7W1XDT3_9BACL</name>
<dbReference type="AlphaFoldDB" id="A0A7W1XDT3"/>
<dbReference type="EC" id="2.1.1.72" evidence="2"/>
<dbReference type="Gene3D" id="3.40.50.150">
    <property type="entry name" value="Vaccinia Virus protein VP39"/>
    <property type="match status" value="1"/>
</dbReference>
<evidence type="ECO:0000313" key="7">
    <source>
        <dbReference type="EMBL" id="MBA4544717.1"/>
    </source>
</evidence>
<accession>A0A7W1XDT3</accession>
<keyword evidence="5" id="KW-0949">S-adenosyl-L-methionine</keyword>
<dbReference type="InterPro" id="IPR012327">
    <property type="entry name" value="MeTrfase_D12"/>
</dbReference>
<dbReference type="PANTHER" id="PTHR30481:SF2">
    <property type="entry name" value="SITE-SPECIFIC DNA-METHYLTRANSFERASE (ADENINE-SPECIFIC)"/>
    <property type="match status" value="1"/>
</dbReference>
<dbReference type="SUPFAM" id="SSF53335">
    <property type="entry name" value="S-adenosyl-L-methionine-dependent methyltransferases"/>
    <property type="match status" value="1"/>
</dbReference>
<proteinExistence type="inferred from homology"/>
<protein>
    <recommendedName>
        <fullName evidence="2">site-specific DNA-methyltransferase (adenine-specific)</fullName>
        <ecNumber evidence="2">2.1.1.72</ecNumber>
    </recommendedName>
</protein>
<evidence type="ECO:0000256" key="3">
    <source>
        <dbReference type="ARBA" id="ARBA00022603"/>
    </source>
</evidence>
<evidence type="ECO:0000256" key="5">
    <source>
        <dbReference type="ARBA" id="ARBA00022691"/>
    </source>
</evidence>
<dbReference type="GO" id="GO:0009307">
    <property type="term" value="P:DNA restriction-modification system"/>
    <property type="evidence" value="ECO:0007669"/>
    <property type="project" value="InterPro"/>
</dbReference>
<dbReference type="GO" id="GO:0009007">
    <property type="term" value="F:site-specific DNA-methyltransferase (adenine-specific) activity"/>
    <property type="evidence" value="ECO:0007669"/>
    <property type="project" value="UniProtKB-EC"/>
</dbReference>
<comment type="catalytic activity">
    <reaction evidence="6">
        <text>a 2'-deoxyadenosine in DNA + S-adenosyl-L-methionine = an N(6)-methyl-2'-deoxyadenosine in DNA + S-adenosyl-L-homocysteine + H(+)</text>
        <dbReference type="Rhea" id="RHEA:15197"/>
        <dbReference type="Rhea" id="RHEA-COMP:12418"/>
        <dbReference type="Rhea" id="RHEA-COMP:12419"/>
        <dbReference type="ChEBI" id="CHEBI:15378"/>
        <dbReference type="ChEBI" id="CHEBI:57856"/>
        <dbReference type="ChEBI" id="CHEBI:59789"/>
        <dbReference type="ChEBI" id="CHEBI:90615"/>
        <dbReference type="ChEBI" id="CHEBI:90616"/>
        <dbReference type="EC" id="2.1.1.72"/>
    </reaction>
</comment>